<dbReference type="AlphaFoldDB" id="A0A4R6S4R8"/>
<keyword evidence="4" id="KW-0680">Restriction system</keyword>
<dbReference type="InterPro" id="IPR031303">
    <property type="entry name" value="C5_meth_CS"/>
</dbReference>
<dbReference type="PANTHER" id="PTHR10629">
    <property type="entry name" value="CYTOSINE-SPECIFIC METHYLTRANSFERASE"/>
    <property type="match status" value="1"/>
</dbReference>
<evidence type="ECO:0000256" key="1">
    <source>
        <dbReference type="ARBA" id="ARBA00022603"/>
    </source>
</evidence>
<reference evidence="8 9" key="1">
    <citation type="submission" date="2019-03" db="EMBL/GenBank/DDBJ databases">
        <title>Genomic analyses of the natural microbiome of Caenorhabditis elegans.</title>
        <authorList>
            <person name="Samuel B."/>
        </authorList>
    </citation>
    <scope>NUCLEOTIDE SEQUENCE [LARGE SCALE GENOMIC DNA]</scope>
    <source>
        <strain evidence="8 9">JUb18</strain>
    </source>
</reference>
<proteinExistence type="inferred from homology"/>
<dbReference type="InterPro" id="IPR018117">
    <property type="entry name" value="C5_DNA_meth_AS"/>
</dbReference>
<dbReference type="PANTHER" id="PTHR10629:SF52">
    <property type="entry name" value="DNA (CYTOSINE-5)-METHYLTRANSFERASE 1"/>
    <property type="match status" value="1"/>
</dbReference>
<evidence type="ECO:0000256" key="6">
    <source>
        <dbReference type="RuleBase" id="RU000416"/>
    </source>
</evidence>
<protein>
    <recommendedName>
        <fullName evidence="7">Cytosine-specific methyltransferase</fullName>
        <ecNumber evidence="7">2.1.1.37</ecNumber>
    </recommendedName>
</protein>
<feature type="active site" evidence="5">
    <location>
        <position position="93"/>
    </location>
</feature>
<dbReference type="Proteomes" id="UP000295601">
    <property type="component" value="Unassembled WGS sequence"/>
</dbReference>
<keyword evidence="1 5" id="KW-0489">Methyltransferase</keyword>
<dbReference type="InterPro" id="IPR001525">
    <property type="entry name" value="C5_MeTfrase"/>
</dbReference>
<gene>
    <name evidence="8" type="ORF">EDF62_0664</name>
</gene>
<dbReference type="GO" id="GO:0044027">
    <property type="term" value="P:negative regulation of gene expression via chromosomal CpG island methylation"/>
    <property type="evidence" value="ECO:0007669"/>
    <property type="project" value="TreeGrafter"/>
</dbReference>
<dbReference type="PROSITE" id="PS00094">
    <property type="entry name" value="C5_MTASE_1"/>
    <property type="match status" value="1"/>
</dbReference>
<dbReference type="GO" id="GO:0003886">
    <property type="term" value="F:DNA (cytosine-5-)-methyltransferase activity"/>
    <property type="evidence" value="ECO:0007669"/>
    <property type="project" value="UniProtKB-EC"/>
</dbReference>
<evidence type="ECO:0000256" key="5">
    <source>
        <dbReference type="PROSITE-ProRule" id="PRU01016"/>
    </source>
</evidence>
<dbReference type="Gene3D" id="3.40.50.150">
    <property type="entry name" value="Vaccinia Virus protein VP39"/>
    <property type="match status" value="1"/>
</dbReference>
<accession>A0A4R6S4R8</accession>
<dbReference type="PROSITE" id="PS51679">
    <property type="entry name" value="SAM_MT_C5"/>
    <property type="match status" value="1"/>
</dbReference>
<dbReference type="Gene3D" id="3.90.120.10">
    <property type="entry name" value="DNA Methylase, subunit A, domain 2"/>
    <property type="match status" value="1"/>
</dbReference>
<dbReference type="EC" id="2.1.1.37" evidence="7"/>
<keyword evidence="2 5" id="KW-0808">Transferase</keyword>
<dbReference type="EMBL" id="SNYA01000002">
    <property type="protein sequence ID" value="TDP94254.1"/>
    <property type="molecule type" value="Genomic_DNA"/>
</dbReference>
<dbReference type="GO" id="GO:0003677">
    <property type="term" value="F:DNA binding"/>
    <property type="evidence" value="ECO:0007669"/>
    <property type="project" value="TreeGrafter"/>
</dbReference>
<comment type="similarity">
    <text evidence="5 6">Belongs to the class I-like SAM-binding methyltransferase superfamily. C5-methyltransferase family.</text>
</comment>
<evidence type="ECO:0000313" key="9">
    <source>
        <dbReference type="Proteomes" id="UP000295601"/>
    </source>
</evidence>
<dbReference type="PROSITE" id="PS00095">
    <property type="entry name" value="C5_MTASE_2"/>
    <property type="match status" value="1"/>
</dbReference>
<evidence type="ECO:0000256" key="3">
    <source>
        <dbReference type="ARBA" id="ARBA00022691"/>
    </source>
</evidence>
<sequence>MQNIPRPASVKAMQDDKIRVLDLFAGAGGFTAGLHAASGRFTTISAVEMDAAAAASYEATFGQGIVYKGPIERWLESDQLPTEVDLVVGGPPCQGFSLLGKQDEQDERNVLWESYARTLTIVQPRIFVLENVAAFAKSSQFARFQQATKAGGVLEDYSFQHQVLNAADFGAPQSRKRAVLIGHRRDAVFPGFPKATHSAGGAGGLRHHVTVGNTFAGVPIAPDMDSLLQEKRFLSEATKLQGPFKPREMHWGRSYRPVSLERFASIPPGGNRFNLPEHLKAPCWKKHTSGSGDVMGRLHLDRPSVTVRTEFFKPEKGRYLHPTADRAITHYEAALLQGFSEDHLFVGSRTAIARQIGNAVPVPLGQAIGLQLLQHFE</sequence>
<keyword evidence="3 5" id="KW-0949">S-adenosyl-L-methionine</keyword>
<keyword evidence="9" id="KW-1185">Reference proteome</keyword>
<dbReference type="SUPFAM" id="SSF53335">
    <property type="entry name" value="S-adenosyl-L-methionine-dependent methyltransferases"/>
    <property type="match status" value="1"/>
</dbReference>
<dbReference type="PRINTS" id="PR00105">
    <property type="entry name" value="C5METTRFRASE"/>
</dbReference>
<evidence type="ECO:0000256" key="7">
    <source>
        <dbReference type="RuleBase" id="RU000417"/>
    </source>
</evidence>
<comment type="catalytic activity">
    <reaction evidence="7">
        <text>a 2'-deoxycytidine in DNA + S-adenosyl-L-methionine = a 5-methyl-2'-deoxycytidine in DNA + S-adenosyl-L-homocysteine + H(+)</text>
        <dbReference type="Rhea" id="RHEA:13681"/>
        <dbReference type="Rhea" id="RHEA-COMP:11369"/>
        <dbReference type="Rhea" id="RHEA-COMP:11370"/>
        <dbReference type="ChEBI" id="CHEBI:15378"/>
        <dbReference type="ChEBI" id="CHEBI:57856"/>
        <dbReference type="ChEBI" id="CHEBI:59789"/>
        <dbReference type="ChEBI" id="CHEBI:85452"/>
        <dbReference type="ChEBI" id="CHEBI:85454"/>
        <dbReference type="EC" id="2.1.1.37"/>
    </reaction>
</comment>
<dbReference type="InterPro" id="IPR050390">
    <property type="entry name" value="C5-Methyltransferase"/>
</dbReference>
<dbReference type="Pfam" id="PF00145">
    <property type="entry name" value="DNA_methylase"/>
    <property type="match status" value="1"/>
</dbReference>
<organism evidence="8 9">
    <name type="scientific">Leucobacter luti</name>
    <dbReference type="NCBI Taxonomy" id="340320"/>
    <lineage>
        <taxon>Bacteria</taxon>
        <taxon>Bacillati</taxon>
        <taxon>Actinomycetota</taxon>
        <taxon>Actinomycetes</taxon>
        <taxon>Micrococcales</taxon>
        <taxon>Microbacteriaceae</taxon>
        <taxon>Leucobacter</taxon>
    </lineage>
</organism>
<evidence type="ECO:0000256" key="2">
    <source>
        <dbReference type="ARBA" id="ARBA00022679"/>
    </source>
</evidence>
<dbReference type="GO" id="GO:0009307">
    <property type="term" value="P:DNA restriction-modification system"/>
    <property type="evidence" value="ECO:0007669"/>
    <property type="project" value="UniProtKB-KW"/>
</dbReference>
<dbReference type="NCBIfam" id="TIGR00675">
    <property type="entry name" value="dcm"/>
    <property type="match status" value="1"/>
</dbReference>
<name>A0A4R6S4R8_9MICO</name>
<comment type="caution">
    <text evidence="8">The sequence shown here is derived from an EMBL/GenBank/DDBJ whole genome shotgun (WGS) entry which is preliminary data.</text>
</comment>
<evidence type="ECO:0000313" key="8">
    <source>
        <dbReference type="EMBL" id="TDP94254.1"/>
    </source>
</evidence>
<evidence type="ECO:0000256" key="4">
    <source>
        <dbReference type="ARBA" id="ARBA00022747"/>
    </source>
</evidence>
<dbReference type="InterPro" id="IPR029063">
    <property type="entry name" value="SAM-dependent_MTases_sf"/>
</dbReference>
<dbReference type="GO" id="GO:0032259">
    <property type="term" value="P:methylation"/>
    <property type="evidence" value="ECO:0007669"/>
    <property type="project" value="UniProtKB-KW"/>
</dbReference>